<dbReference type="InterPro" id="IPR025665">
    <property type="entry name" value="Beta-barrel_OMP_2"/>
</dbReference>
<name>A0A2S1YKE6_9FLAO</name>
<keyword evidence="3" id="KW-1185">Reference proteome</keyword>
<evidence type="ECO:0000259" key="1">
    <source>
        <dbReference type="Pfam" id="PF13568"/>
    </source>
</evidence>
<dbReference type="OrthoDB" id="1327138at2"/>
<proteinExistence type="predicted"/>
<evidence type="ECO:0000313" key="3">
    <source>
        <dbReference type="Proteomes" id="UP000245250"/>
    </source>
</evidence>
<reference evidence="2 3" key="1">
    <citation type="submission" date="2018-05" db="EMBL/GenBank/DDBJ databases">
        <title>Genome sequencing of Flavobacterium sp. HYN0056.</title>
        <authorList>
            <person name="Yi H."/>
            <person name="Baek C."/>
        </authorList>
    </citation>
    <scope>NUCLEOTIDE SEQUENCE [LARGE SCALE GENOMIC DNA]</scope>
    <source>
        <strain evidence="2 3">HYN0056</strain>
    </source>
</reference>
<dbReference type="RefSeq" id="WP_109192002.1">
    <property type="nucleotide sequence ID" value="NZ_CP029255.1"/>
</dbReference>
<evidence type="ECO:0000313" key="2">
    <source>
        <dbReference type="EMBL" id="AWK04503.1"/>
    </source>
</evidence>
<dbReference type="EMBL" id="CP029255">
    <property type="protein sequence ID" value="AWK04503.1"/>
    <property type="molecule type" value="Genomic_DNA"/>
</dbReference>
<dbReference type="Proteomes" id="UP000245250">
    <property type="component" value="Chromosome"/>
</dbReference>
<dbReference type="AlphaFoldDB" id="A0A2S1YKE6"/>
<accession>A0A2S1YKE6</accession>
<gene>
    <name evidence="2" type="ORF">HYN56_09765</name>
</gene>
<dbReference type="KEGG" id="fcr:HYN56_09765"/>
<organism evidence="2 3">
    <name type="scientific">Flavobacterium crocinum</name>
    <dbReference type="NCBI Taxonomy" id="2183896"/>
    <lineage>
        <taxon>Bacteria</taxon>
        <taxon>Pseudomonadati</taxon>
        <taxon>Bacteroidota</taxon>
        <taxon>Flavobacteriia</taxon>
        <taxon>Flavobacteriales</taxon>
        <taxon>Flavobacteriaceae</taxon>
        <taxon>Flavobacterium</taxon>
    </lineage>
</organism>
<feature type="domain" description="Outer membrane protein beta-barrel" evidence="1">
    <location>
        <begin position="20"/>
        <end position="203"/>
    </location>
</feature>
<protein>
    <recommendedName>
        <fullName evidence="1">Outer membrane protein beta-barrel domain-containing protein</fullName>
    </recommendedName>
</protein>
<dbReference type="Pfam" id="PF13568">
    <property type="entry name" value="OMP_b-brl_2"/>
    <property type="match status" value="1"/>
</dbReference>
<sequence>MKVILPLIIFSLFLSVPIYSQNETNITYGLKLGALHSTFSNLPESIKGRDNTFDNSVMESKGKFGLEGGFFLNCKLHDTRVAIQPEILFRQSGEKITYKDAVGKEFELGLNYAFLQIGALYKVYPYEGLNFGAGAFYGINLSPNDITYKSNEAGGMYDVATRQFYKDGLDGDDDFALCFALGYELHQSIHFDFRYYLGVKDMIKSNASSFQFIENQNKSSVFCFSLGYSFHEW</sequence>